<dbReference type="Pfam" id="PF03861">
    <property type="entry name" value="ANTAR"/>
    <property type="match status" value="1"/>
</dbReference>
<keyword evidence="2" id="KW-0418">Kinase</keyword>
<dbReference type="InterPro" id="IPR011006">
    <property type="entry name" value="CheY-like_superfamily"/>
</dbReference>
<name>A0A6P1NL98_9MICC</name>
<dbReference type="GO" id="GO:0016301">
    <property type="term" value="F:kinase activity"/>
    <property type="evidence" value="ECO:0007669"/>
    <property type="project" value="UniProtKB-KW"/>
</dbReference>
<dbReference type="SMART" id="SM00065">
    <property type="entry name" value="GAF"/>
    <property type="match status" value="1"/>
</dbReference>
<proteinExistence type="predicted"/>
<evidence type="ECO:0000259" key="5">
    <source>
        <dbReference type="PROSITE" id="PS50921"/>
    </source>
</evidence>
<dbReference type="SUPFAM" id="SSF55781">
    <property type="entry name" value="GAF domain-like"/>
    <property type="match status" value="1"/>
</dbReference>
<dbReference type="GO" id="GO:0003723">
    <property type="term" value="F:RNA binding"/>
    <property type="evidence" value="ECO:0007669"/>
    <property type="project" value="InterPro"/>
</dbReference>
<organism evidence="6 7">
    <name type="scientific">Pseudarthrobacter psychrotolerans</name>
    <dbReference type="NCBI Taxonomy" id="2697569"/>
    <lineage>
        <taxon>Bacteria</taxon>
        <taxon>Bacillati</taxon>
        <taxon>Actinomycetota</taxon>
        <taxon>Actinomycetes</taxon>
        <taxon>Micrococcales</taxon>
        <taxon>Micrococcaceae</taxon>
        <taxon>Pseudarthrobacter</taxon>
    </lineage>
</organism>
<dbReference type="InterPro" id="IPR029016">
    <property type="entry name" value="GAF-like_dom_sf"/>
</dbReference>
<keyword evidence="4" id="KW-0804">Transcription</keyword>
<dbReference type="Pfam" id="PF13185">
    <property type="entry name" value="GAF_2"/>
    <property type="match status" value="1"/>
</dbReference>
<evidence type="ECO:0000313" key="7">
    <source>
        <dbReference type="Proteomes" id="UP000464186"/>
    </source>
</evidence>
<dbReference type="InterPro" id="IPR012074">
    <property type="entry name" value="GAF_ANTAR"/>
</dbReference>
<dbReference type="InterPro" id="IPR003018">
    <property type="entry name" value="GAF"/>
</dbReference>
<dbReference type="Gene3D" id="3.30.450.40">
    <property type="match status" value="1"/>
</dbReference>
<evidence type="ECO:0000256" key="2">
    <source>
        <dbReference type="ARBA" id="ARBA00022777"/>
    </source>
</evidence>
<dbReference type="PIRSF" id="PIRSF036625">
    <property type="entry name" value="GAF_ANTAR"/>
    <property type="match status" value="1"/>
</dbReference>
<protein>
    <submittedName>
        <fullName evidence="6">ANTAR domain-containing protein</fullName>
    </submittedName>
</protein>
<dbReference type="EMBL" id="CP047898">
    <property type="protein sequence ID" value="QHK21156.1"/>
    <property type="molecule type" value="Genomic_DNA"/>
</dbReference>
<dbReference type="AlphaFoldDB" id="A0A6P1NL98"/>
<evidence type="ECO:0000256" key="4">
    <source>
        <dbReference type="ARBA" id="ARBA00023163"/>
    </source>
</evidence>
<evidence type="ECO:0000313" key="6">
    <source>
        <dbReference type="EMBL" id="QHK21156.1"/>
    </source>
</evidence>
<feature type="domain" description="ANTAR" evidence="5">
    <location>
        <begin position="170"/>
        <end position="231"/>
    </location>
</feature>
<dbReference type="SUPFAM" id="SSF52172">
    <property type="entry name" value="CheY-like"/>
    <property type="match status" value="1"/>
</dbReference>
<sequence length="247" mass="26569">MIKKYPLDELSTALGRIMGLLLTEEKVDNAVQHLSRAVKDSIPGTLGAGVSILDPHARPVSSGSTDSVVERADALQYELVQGPCLTAWAMQESILIHDVATEARWPNWSAAIVDLPIRSVISTPLIANGQALGAMKIYAATPGAFEDATTALMELFASPAATLLSHIQTAETPERISESLQSALYSRDLINRACGILMERRTLTEDAALQHLMRRARATRSTLRQVSATVLASVASDPRRGSSDGLR</sequence>
<dbReference type="InterPro" id="IPR005561">
    <property type="entry name" value="ANTAR"/>
</dbReference>
<evidence type="ECO:0000256" key="3">
    <source>
        <dbReference type="ARBA" id="ARBA00023015"/>
    </source>
</evidence>
<keyword evidence="7" id="KW-1185">Reference proteome</keyword>
<reference evidence="6 7" key="1">
    <citation type="submission" date="2020-01" db="EMBL/GenBank/DDBJ databases">
        <title>Pseudarthrobacter psychrotolerans sp. nov., isolated from antarctic soil.</title>
        <authorList>
            <person name="Shin Y."/>
            <person name="Park W."/>
        </authorList>
    </citation>
    <scope>NUCLEOTIDE SEQUENCE [LARGE SCALE GENOMIC DNA]</scope>
    <source>
        <strain evidence="6 7">YJ56</strain>
    </source>
</reference>
<keyword evidence="3" id="KW-0805">Transcription regulation</keyword>
<dbReference type="KEGG" id="psey:GU243_17185"/>
<evidence type="ECO:0000256" key="1">
    <source>
        <dbReference type="ARBA" id="ARBA00022679"/>
    </source>
</evidence>
<dbReference type="Gene3D" id="1.10.10.10">
    <property type="entry name" value="Winged helix-like DNA-binding domain superfamily/Winged helix DNA-binding domain"/>
    <property type="match status" value="1"/>
</dbReference>
<accession>A0A6P1NL98</accession>
<dbReference type="SMART" id="SM01012">
    <property type="entry name" value="ANTAR"/>
    <property type="match status" value="1"/>
</dbReference>
<dbReference type="InterPro" id="IPR036388">
    <property type="entry name" value="WH-like_DNA-bd_sf"/>
</dbReference>
<dbReference type="Proteomes" id="UP000464186">
    <property type="component" value="Chromosome"/>
</dbReference>
<keyword evidence="1" id="KW-0808">Transferase</keyword>
<gene>
    <name evidence="6" type="ORF">GU243_17185</name>
</gene>
<dbReference type="PROSITE" id="PS50921">
    <property type="entry name" value="ANTAR"/>
    <property type="match status" value="1"/>
</dbReference>